<gene>
    <name evidence="1" type="ORF">SDC9_100581</name>
</gene>
<evidence type="ECO:0000313" key="1">
    <source>
        <dbReference type="EMBL" id="MPM53812.1"/>
    </source>
</evidence>
<protein>
    <submittedName>
        <fullName evidence="1">Uncharacterized protein</fullName>
    </submittedName>
</protein>
<comment type="caution">
    <text evidence="1">The sequence shown here is derived from an EMBL/GenBank/DDBJ whole genome shotgun (WGS) entry which is preliminary data.</text>
</comment>
<sequence length="223" mass="24565">MDDVFGSAAFANDEVFFVGSSANTRKIRNRLAKTQGGVGTALLVEDVRHALFGRSKVFFFACLHRVWADEDIAVDRADEPAAFGVLFLRAGSPKRGDDGVEPDGGFAVQNRIRASARMNRKEAVAGHFGNIFRKNACRVDDDLGVNRSTVCLNTLDLAVFHAHTENCGIEREPNTVIDRVFRVGNGQSVRRNDPCGGEEERAVNFRVHMRLTAVECLFAYVTS</sequence>
<name>A0A645AKR0_9ZZZZ</name>
<dbReference type="AlphaFoldDB" id="A0A645AKR0"/>
<dbReference type="EMBL" id="VSSQ01014513">
    <property type="protein sequence ID" value="MPM53812.1"/>
    <property type="molecule type" value="Genomic_DNA"/>
</dbReference>
<proteinExistence type="predicted"/>
<reference evidence="1" key="1">
    <citation type="submission" date="2019-08" db="EMBL/GenBank/DDBJ databases">
        <authorList>
            <person name="Kucharzyk K."/>
            <person name="Murdoch R.W."/>
            <person name="Higgins S."/>
            <person name="Loffler F."/>
        </authorList>
    </citation>
    <scope>NUCLEOTIDE SEQUENCE</scope>
</reference>
<organism evidence="1">
    <name type="scientific">bioreactor metagenome</name>
    <dbReference type="NCBI Taxonomy" id="1076179"/>
    <lineage>
        <taxon>unclassified sequences</taxon>
        <taxon>metagenomes</taxon>
        <taxon>ecological metagenomes</taxon>
    </lineage>
</organism>
<accession>A0A645AKR0</accession>